<dbReference type="SMART" id="SM00354">
    <property type="entry name" value="HTH_LACI"/>
    <property type="match status" value="1"/>
</dbReference>
<comment type="caution">
    <text evidence="5">The sequence shown here is derived from an EMBL/GenBank/DDBJ whole genome shotgun (WGS) entry which is preliminary data.</text>
</comment>
<dbReference type="PRINTS" id="PR00036">
    <property type="entry name" value="HTHLACI"/>
</dbReference>
<keyword evidence="2 5" id="KW-0238">DNA-binding</keyword>
<feature type="domain" description="HTH lacI-type" evidence="4">
    <location>
        <begin position="3"/>
        <end position="57"/>
    </location>
</feature>
<dbReference type="InterPro" id="IPR028082">
    <property type="entry name" value="Peripla_BP_I"/>
</dbReference>
<dbReference type="GO" id="GO:0000976">
    <property type="term" value="F:transcription cis-regulatory region binding"/>
    <property type="evidence" value="ECO:0007669"/>
    <property type="project" value="TreeGrafter"/>
</dbReference>
<dbReference type="AlphaFoldDB" id="A0A934J6Y8"/>
<dbReference type="Proteomes" id="UP000640274">
    <property type="component" value="Unassembled WGS sequence"/>
</dbReference>
<dbReference type="EMBL" id="JAELUP010000089">
    <property type="protein sequence ID" value="MBJ6362763.1"/>
    <property type="molecule type" value="Genomic_DNA"/>
</dbReference>
<dbReference type="InterPro" id="IPR010982">
    <property type="entry name" value="Lambda_DNA-bd_dom_sf"/>
</dbReference>
<dbReference type="PANTHER" id="PTHR30146:SF147">
    <property type="entry name" value="HTH-TYPE TRANSCRIPTIONAL REGULATOR DEGA"/>
    <property type="match status" value="1"/>
</dbReference>
<dbReference type="Pfam" id="PF00356">
    <property type="entry name" value="LacI"/>
    <property type="match status" value="1"/>
</dbReference>
<keyword evidence="1" id="KW-0805">Transcription regulation</keyword>
<dbReference type="SUPFAM" id="SSF53822">
    <property type="entry name" value="Periplasmic binding protein-like I"/>
    <property type="match status" value="1"/>
</dbReference>
<dbReference type="InterPro" id="IPR000843">
    <property type="entry name" value="HTH_LacI"/>
</dbReference>
<dbReference type="PANTHER" id="PTHR30146">
    <property type="entry name" value="LACI-RELATED TRANSCRIPTIONAL REPRESSOR"/>
    <property type="match status" value="1"/>
</dbReference>
<evidence type="ECO:0000256" key="2">
    <source>
        <dbReference type="ARBA" id="ARBA00023125"/>
    </source>
</evidence>
<name>A0A934J6Y8_9BACL</name>
<dbReference type="InterPro" id="IPR046335">
    <property type="entry name" value="LacI/GalR-like_sensor"/>
</dbReference>
<keyword evidence="3" id="KW-0804">Transcription</keyword>
<evidence type="ECO:0000256" key="1">
    <source>
        <dbReference type="ARBA" id="ARBA00023015"/>
    </source>
</evidence>
<evidence type="ECO:0000313" key="5">
    <source>
        <dbReference type="EMBL" id="MBJ6362763.1"/>
    </source>
</evidence>
<organism evidence="5 6">
    <name type="scientific">Paenibacillus roseus</name>
    <dbReference type="NCBI Taxonomy" id="2798579"/>
    <lineage>
        <taxon>Bacteria</taxon>
        <taxon>Bacillati</taxon>
        <taxon>Bacillota</taxon>
        <taxon>Bacilli</taxon>
        <taxon>Bacillales</taxon>
        <taxon>Paenibacillaceae</taxon>
        <taxon>Paenibacillus</taxon>
    </lineage>
</organism>
<dbReference type="PROSITE" id="PS50932">
    <property type="entry name" value="HTH_LACI_2"/>
    <property type="match status" value="1"/>
</dbReference>
<reference evidence="5" key="1">
    <citation type="submission" date="2020-12" db="EMBL/GenBank/DDBJ databases">
        <authorList>
            <person name="Huq M.A."/>
        </authorList>
    </citation>
    <scope>NUCLEOTIDE SEQUENCE</scope>
    <source>
        <strain evidence="5">MAHUQ-46</strain>
    </source>
</reference>
<dbReference type="CDD" id="cd01392">
    <property type="entry name" value="HTH_LacI"/>
    <property type="match status" value="1"/>
</dbReference>
<dbReference type="Gene3D" id="3.40.50.2300">
    <property type="match status" value="2"/>
</dbReference>
<proteinExistence type="predicted"/>
<sequence>MKTTIYDIARLAGVSIATVSKVFNDKGRISEETRQRVLQISEELSYQPNMLASALTGKKTYTIGLLIPDLVNPFFAEVSRSVEDRAHELGFNVVICNTDNDSNKENKYISLLRQKSVDGIIVATGARNEEALRELIEQRIPVALIAREMSSLPASSVVVDDFAGGYSAASYLIAAGHERIALIAENLEVSSSKERLRGYRQALEEARLSYDENLVLVSDFSVQGSKQTALKLLATDSRPTAIFACNDILAIGAIQAARELGIEVPEDLSVVGFDNTILATMSDPPMTTVAQPIQEMGHQVVDLIIQEINNEKKARQRVVLLPELIVRGSALPRAGS</sequence>
<dbReference type="CDD" id="cd06267">
    <property type="entry name" value="PBP1_LacI_sugar_binding-like"/>
    <property type="match status" value="1"/>
</dbReference>
<evidence type="ECO:0000256" key="3">
    <source>
        <dbReference type="ARBA" id="ARBA00023163"/>
    </source>
</evidence>
<evidence type="ECO:0000313" key="6">
    <source>
        <dbReference type="Proteomes" id="UP000640274"/>
    </source>
</evidence>
<accession>A0A934J6Y8</accession>
<gene>
    <name evidence="5" type="ORF">JFN88_16205</name>
</gene>
<dbReference type="Gene3D" id="1.10.260.40">
    <property type="entry name" value="lambda repressor-like DNA-binding domains"/>
    <property type="match status" value="1"/>
</dbReference>
<dbReference type="SUPFAM" id="SSF47413">
    <property type="entry name" value="lambda repressor-like DNA-binding domains"/>
    <property type="match status" value="1"/>
</dbReference>
<keyword evidence="6" id="KW-1185">Reference proteome</keyword>
<dbReference type="Pfam" id="PF13377">
    <property type="entry name" value="Peripla_BP_3"/>
    <property type="match status" value="1"/>
</dbReference>
<dbReference type="GO" id="GO:0003700">
    <property type="term" value="F:DNA-binding transcription factor activity"/>
    <property type="evidence" value="ECO:0007669"/>
    <property type="project" value="TreeGrafter"/>
</dbReference>
<evidence type="ECO:0000259" key="4">
    <source>
        <dbReference type="PROSITE" id="PS50932"/>
    </source>
</evidence>
<protein>
    <submittedName>
        <fullName evidence="5">LacI family DNA-binding transcriptional regulator</fullName>
    </submittedName>
</protein>